<dbReference type="WBParaSite" id="JU765_v2.g17900.t1">
    <property type="protein sequence ID" value="JU765_v2.g17900.t1"/>
    <property type="gene ID" value="JU765_v2.g17900"/>
</dbReference>
<accession>A0AC34QNL4</accession>
<proteinExistence type="predicted"/>
<protein>
    <submittedName>
        <fullName evidence="2">NADH oxidase</fullName>
    </submittedName>
</protein>
<evidence type="ECO:0000313" key="2">
    <source>
        <dbReference type="WBParaSite" id="JU765_v2.g17900.t1"/>
    </source>
</evidence>
<evidence type="ECO:0000313" key="1">
    <source>
        <dbReference type="Proteomes" id="UP000887576"/>
    </source>
</evidence>
<name>A0AC34QNL4_9BILA</name>
<organism evidence="1 2">
    <name type="scientific">Panagrolaimus sp. JU765</name>
    <dbReference type="NCBI Taxonomy" id="591449"/>
    <lineage>
        <taxon>Eukaryota</taxon>
        <taxon>Metazoa</taxon>
        <taxon>Ecdysozoa</taxon>
        <taxon>Nematoda</taxon>
        <taxon>Chromadorea</taxon>
        <taxon>Rhabditida</taxon>
        <taxon>Tylenchina</taxon>
        <taxon>Panagrolaimomorpha</taxon>
        <taxon>Panagrolaimoidea</taxon>
        <taxon>Panagrolaimidae</taxon>
        <taxon>Panagrolaimus</taxon>
    </lineage>
</organism>
<dbReference type="Proteomes" id="UP000887576">
    <property type="component" value="Unplaced"/>
</dbReference>
<reference evidence="2" key="1">
    <citation type="submission" date="2022-11" db="UniProtKB">
        <authorList>
            <consortium name="WormBaseParasite"/>
        </authorList>
    </citation>
    <scope>IDENTIFICATION</scope>
</reference>
<sequence>MSEYIAKFDKDDLKTSGIPTQTFVNFFEKWAAGGFGLISTGMILLDENGRGMFPGNLIIGPNEDSDERHSDERREAFSKIPKAVKPFGSVIVGQLGNIADVYRYFALEDVNNDKEVAEALKDGIYAAKFLNDCGFDGASVSVFPGDFDKNKKLIKDLITFIRNEVKNPNFVVGIKLNTARLQQAGTTVEETFKIIDAINLNTARLQQAGTTVEETFKIIDAINNAGYDFIEIGGGSYEFPISTAADREDRYREIIHGAKKYATKTIVYIGGGIRRAKIMEKLVVDGIVDGICMARPVSAEFDIAAKIVGNHVPSTLVLPFEDDIMGGVLAAASQMNQAGQKSYTESNRDVNDGIMNLNDPTTLERFNEAKADFSAKLEAAKTEGKVLTGVIILK</sequence>